<dbReference type="Pfam" id="PF23247">
    <property type="entry name" value="LRR_RPS2"/>
    <property type="match status" value="2"/>
</dbReference>
<accession>A0A438GER9</accession>
<dbReference type="InterPro" id="IPR032675">
    <property type="entry name" value="LRR_dom_sf"/>
</dbReference>
<name>A0A438GER9_VITVI</name>
<evidence type="ECO:0000313" key="4">
    <source>
        <dbReference type="Proteomes" id="UP000288805"/>
    </source>
</evidence>
<gene>
    <name evidence="3" type="ORF">CK203_058997</name>
</gene>
<feature type="domain" description="Disease resistance protein At4g27190-like leucine-rich repeats" evidence="2">
    <location>
        <begin position="271"/>
        <end position="350"/>
    </location>
</feature>
<dbReference type="PANTHER" id="PTHR33463">
    <property type="entry name" value="NB-ARC DOMAIN-CONTAINING PROTEIN-RELATED"/>
    <property type="match status" value="1"/>
</dbReference>
<comment type="caution">
    <text evidence="3">The sequence shown here is derived from an EMBL/GenBank/DDBJ whole genome shotgun (WGS) entry which is preliminary data.</text>
</comment>
<evidence type="ECO:0000259" key="2">
    <source>
        <dbReference type="Pfam" id="PF23247"/>
    </source>
</evidence>
<dbReference type="InterPro" id="IPR057135">
    <property type="entry name" value="At4g27190-like_LRR"/>
</dbReference>
<evidence type="ECO:0000313" key="3">
    <source>
        <dbReference type="EMBL" id="RVW70678.1"/>
    </source>
</evidence>
<feature type="domain" description="Disease resistance protein At4g27190-like leucine-rich repeats" evidence="2">
    <location>
        <begin position="88"/>
        <end position="179"/>
    </location>
</feature>
<dbReference type="SUPFAM" id="SSF52047">
    <property type="entry name" value="RNI-like"/>
    <property type="match status" value="1"/>
</dbReference>
<sequence length="365" mass="41559">MEEGMGGVQGFLEASKNLLYILVHRVVHRIGHHPNHFLTKQVSIQALVKAFLSNKDLPFFKELPTKPHDIPVAVLFNEKAALPSLELLNISGLDNVKKIWHNQLPQDSFTKLKDVKVASYGRLLNIFPSSMLKRLQSLQFLKAVDCSSLEEVLDMEGINVKEAVAVTQLSKLILQFLPKSLKNLFPASLVRDLVQLQELQVWSCAIEVIVAKDNGLETAAKFVFPKVRECPEVNLFAFETPTFQQIHHMGNLDMLIHQPLFLVQQVAFPNLEELTLDYNDTTEIWQDQFPVNSFCGLRVLNVCEYGDILVVIPSFMLQRLHNLEKLNVKRCSSVKEIFQIEGRDEENQAKRLGQLRKYGCVIFQG</sequence>
<dbReference type="AlphaFoldDB" id="A0A438GER9"/>
<dbReference type="Proteomes" id="UP000288805">
    <property type="component" value="Unassembled WGS sequence"/>
</dbReference>
<dbReference type="InterPro" id="IPR050905">
    <property type="entry name" value="Plant_NBS-LRR"/>
</dbReference>
<dbReference type="EMBL" id="QGNW01000458">
    <property type="protein sequence ID" value="RVW70678.1"/>
    <property type="molecule type" value="Genomic_DNA"/>
</dbReference>
<proteinExistence type="predicted"/>
<evidence type="ECO:0000256" key="1">
    <source>
        <dbReference type="ARBA" id="ARBA00022821"/>
    </source>
</evidence>
<reference evidence="3 4" key="1">
    <citation type="journal article" date="2018" name="PLoS Genet.">
        <title>Population sequencing reveals clonal diversity and ancestral inbreeding in the grapevine cultivar Chardonnay.</title>
        <authorList>
            <person name="Roach M.J."/>
            <person name="Johnson D.L."/>
            <person name="Bohlmann J."/>
            <person name="van Vuuren H.J."/>
            <person name="Jones S.J."/>
            <person name="Pretorius I.S."/>
            <person name="Schmidt S.A."/>
            <person name="Borneman A.R."/>
        </authorList>
    </citation>
    <scope>NUCLEOTIDE SEQUENCE [LARGE SCALE GENOMIC DNA]</scope>
    <source>
        <strain evidence="4">cv. Chardonnay</strain>
        <tissue evidence="3">Leaf</tissue>
    </source>
</reference>
<keyword evidence="1" id="KW-0611">Plant defense</keyword>
<organism evidence="3 4">
    <name type="scientific">Vitis vinifera</name>
    <name type="common">Grape</name>
    <dbReference type="NCBI Taxonomy" id="29760"/>
    <lineage>
        <taxon>Eukaryota</taxon>
        <taxon>Viridiplantae</taxon>
        <taxon>Streptophyta</taxon>
        <taxon>Embryophyta</taxon>
        <taxon>Tracheophyta</taxon>
        <taxon>Spermatophyta</taxon>
        <taxon>Magnoliopsida</taxon>
        <taxon>eudicotyledons</taxon>
        <taxon>Gunneridae</taxon>
        <taxon>Pentapetalae</taxon>
        <taxon>rosids</taxon>
        <taxon>Vitales</taxon>
        <taxon>Vitaceae</taxon>
        <taxon>Viteae</taxon>
        <taxon>Vitis</taxon>
    </lineage>
</organism>
<protein>
    <recommendedName>
        <fullName evidence="2">Disease resistance protein At4g27190-like leucine-rich repeats domain-containing protein</fullName>
    </recommendedName>
</protein>
<dbReference type="Gene3D" id="3.80.10.10">
    <property type="entry name" value="Ribonuclease Inhibitor"/>
    <property type="match status" value="2"/>
</dbReference>